<dbReference type="SUPFAM" id="SSF50729">
    <property type="entry name" value="PH domain-like"/>
    <property type="match status" value="1"/>
</dbReference>
<dbReference type="PROSITE" id="PS50086">
    <property type="entry name" value="TBC_RABGAP"/>
    <property type="match status" value="1"/>
</dbReference>
<dbReference type="Gene3D" id="1.10.472.80">
    <property type="entry name" value="Ypt/Rab-GAP domain of gyp1p, domain 3"/>
    <property type="match status" value="1"/>
</dbReference>
<dbReference type="InterPro" id="IPR035969">
    <property type="entry name" value="Rab-GAP_TBC_sf"/>
</dbReference>
<accession>A0A8C4QNW2</accession>
<dbReference type="OMA" id="CTENDEP"/>
<dbReference type="SMART" id="SM00164">
    <property type="entry name" value="TBC"/>
    <property type="match status" value="1"/>
</dbReference>
<dbReference type="FunFam" id="1.10.8.270:FF:000001">
    <property type="entry name" value="TBC1 domain family member 1"/>
    <property type="match status" value="1"/>
</dbReference>
<evidence type="ECO:0000313" key="6">
    <source>
        <dbReference type="Proteomes" id="UP000694388"/>
    </source>
</evidence>
<dbReference type="PANTHER" id="PTHR47219">
    <property type="entry name" value="RAB GTPASE-ACTIVATING PROTEIN 1-LIKE"/>
    <property type="match status" value="1"/>
</dbReference>
<reference evidence="5" key="1">
    <citation type="submission" date="2025-08" db="UniProtKB">
        <authorList>
            <consortium name="Ensembl"/>
        </authorList>
    </citation>
    <scope>IDENTIFICATION</scope>
</reference>
<keyword evidence="3" id="KW-0812">Transmembrane</keyword>
<dbReference type="InterPro" id="IPR022164">
    <property type="entry name" value="Kinesin-like"/>
</dbReference>
<evidence type="ECO:0000256" key="3">
    <source>
        <dbReference type="SAM" id="Phobius"/>
    </source>
</evidence>
<keyword evidence="6" id="KW-1185">Reference proteome</keyword>
<dbReference type="GeneTree" id="ENSGT00940000157216"/>
<dbReference type="Pfam" id="PF00566">
    <property type="entry name" value="RabGAP-TBC"/>
    <property type="match status" value="1"/>
</dbReference>
<dbReference type="AlphaFoldDB" id="A0A8C4QNW2"/>
<dbReference type="InterPro" id="IPR000195">
    <property type="entry name" value="Rab-GAP-TBC_dom"/>
</dbReference>
<dbReference type="Gene3D" id="1.10.10.750">
    <property type="entry name" value="Ypt/Rab-GAP domain of gyp1p, domain 1"/>
    <property type="match status" value="1"/>
</dbReference>
<dbReference type="InterPro" id="IPR011993">
    <property type="entry name" value="PH-like_dom_sf"/>
</dbReference>
<dbReference type="FunFam" id="1.10.10.750:FF:000004">
    <property type="entry name" value="Putative rab gtpase-activating protein 1"/>
    <property type="match status" value="1"/>
</dbReference>
<dbReference type="Ensembl" id="ENSEBUT00000018937.1">
    <property type="protein sequence ID" value="ENSEBUP00000018362.1"/>
    <property type="gene ID" value="ENSEBUG00000011441.1"/>
</dbReference>
<dbReference type="SUPFAM" id="SSF47923">
    <property type="entry name" value="Ypt/Rab-GAP domain of gyp1p"/>
    <property type="match status" value="2"/>
</dbReference>
<feature type="domain" description="Rab-GAP TBC" evidence="4">
    <location>
        <begin position="365"/>
        <end position="551"/>
    </location>
</feature>
<reference evidence="5" key="2">
    <citation type="submission" date="2025-09" db="UniProtKB">
        <authorList>
            <consortium name="Ensembl"/>
        </authorList>
    </citation>
    <scope>IDENTIFICATION</scope>
</reference>
<name>A0A8C4QNW2_EPTBU</name>
<dbReference type="Gene3D" id="1.10.8.270">
    <property type="entry name" value="putative rabgap domain of human tbc1 domain family member 14 like domains"/>
    <property type="match status" value="1"/>
</dbReference>
<protein>
    <submittedName>
        <fullName evidence="5">RAB GTPase activating protein 1</fullName>
    </submittedName>
</protein>
<keyword evidence="3" id="KW-0472">Membrane</keyword>
<dbReference type="FunFam" id="1.10.472.80:FF:000007">
    <property type="entry name" value="Rab GTPase-activating protein 1 isoform X1"/>
    <property type="match status" value="1"/>
</dbReference>
<feature type="coiled-coil region" evidence="2">
    <location>
        <begin position="606"/>
        <end position="707"/>
    </location>
</feature>
<sequence length="845" mass="96521">VISESRNYCNQSKFPDFILRYLTTFWLFVCMCQMYVPLCDRILDGDGGEICSFPVQRILFCTRGHHGTPENDCFSFTENHNSSAIFRIHTFQCAEVSRLLHSFAAAFEFCSRGVQHAIQSLDHNVTATHDVYTFCVTLEIREEDGKGNFSAVPVERERPCFKLRAGVDRRVVLSVQQTSNCELTIERCFGLLLGSGKELDDVHLLTVESMGKALHGKAYNITGRLAPSLPAMKTLNEETARDKPLPLCLATDLIISEVQDPIRFVIDAPVRVFSSTEWFWHFGRRSVMDTFHLQLKLVCLSVVFPSIVMHFVPCTENDEPLLSGSGDVSRECTEKILEAWSDLLAKWHSNPTTRPRQLTALVRGGVPEALRGDVWQLLAACRSDDLVLHNYRLLVAKASPHDSAITRDINRTFPAHEHFKDSGGDGQDALYKICKAYSVYDQEIGYCQGQSFLAAVLLLHMPEEQAFSLLVRIMFEYGLRELFRKNFDTLHCKFFQLEGLMQEQLPDVHSHFQAVGLEAHMYASQWFLTLFTAKFPLSMVFHIIDLLLLEGLNVIFNVALALLKSSREDLLQLDFEGSLKFFRVQLPKRYRTEESTRSLMNTACSLKVGQRGLKRLEKDYEAMREELAEQEDPLEQLKREGRRLQETNLRLEQENDDLAHELVTSKIALRNDLDRAEDKADMLNKELLLTKQRLVDAEEDKRRLQCEALKVIIQRETERADAEVQKNHAIISEYKQLQACECCREFLVELEGVEEANVIGRDNASVSERVEQTAGEEEMHQQLRNVEAELAQTKLQLVEAECRIQDLEHEVSVALNEVHTSRRTWFNRTLTSIKTVTGAQGKDSS</sequence>
<dbReference type="PANTHER" id="PTHR47219:SF9">
    <property type="entry name" value="GTPASE ACTIVATING PROTEIN AND CENTROSOME-ASSOCIATED, ISOFORM B"/>
    <property type="match status" value="1"/>
</dbReference>
<evidence type="ECO:0000259" key="4">
    <source>
        <dbReference type="PROSITE" id="PS50086"/>
    </source>
</evidence>
<dbReference type="GO" id="GO:0005737">
    <property type="term" value="C:cytoplasm"/>
    <property type="evidence" value="ECO:0007669"/>
    <property type="project" value="UniProtKB-ARBA"/>
</dbReference>
<feature type="transmembrane region" description="Helical" evidence="3">
    <location>
        <begin position="17"/>
        <end position="36"/>
    </location>
</feature>
<dbReference type="Gene3D" id="2.30.29.30">
    <property type="entry name" value="Pleckstrin-homology domain (PH domain)/Phosphotyrosine-binding domain (PTB)"/>
    <property type="match status" value="1"/>
</dbReference>
<proteinExistence type="predicted"/>
<dbReference type="GO" id="GO:0005096">
    <property type="term" value="F:GTPase activator activity"/>
    <property type="evidence" value="ECO:0007669"/>
    <property type="project" value="UniProtKB-KW"/>
</dbReference>
<dbReference type="Proteomes" id="UP000694388">
    <property type="component" value="Unplaced"/>
</dbReference>
<evidence type="ECO:0000256" key="2">
    <source>
        <dbReference type="SAM" id="Coils"/>
    </source>
</evidence>
<dbReference type="InterPro" id="IPR050302">
    <property type="entry name" value="Rab_GAP_TBC_domain"/>
</dbReference>
<organism evidence="5 6">
    <name type="scientific">Eptatretus burgeri</name>
    <name type="common">Inshore hagfish</name>
    <dbReference type="NCBI Taxonomy" id="7764"/>
    <lineage>
        <taxon>Eukaryota</taxon>
        <taxon>Metazoa</taxon>
        <taxon>Chordata</taxon>
        <taxon>Craniata</taxon>
        <taxon>Vertebrata</taxon>
        <taxon>Cyclostomata</taxon>
        <taxon>Myxini</taxon>
        <taxon>Myxiniformes</taxon>
        <taxon>Myxinidae</taxon>
        <taxon>Eptatretinae</taxon>
        <taxon>Eptatretus</taxon>
    </lineage>
</organism>
<dbReference type="GO" id="GO:0031267">
    <property type="term" value="F:small GTPase binding"/>
    <property type="evidence" value="ECO:0007669"/>
    <property type="project" value="UniProtKB-ARBA"/>
</dbReference>
<keyword evidence="2" id="KW-0175">Coiled coil</keyword>
<feature type="coiled-coil region" evidence="2">
    <location>
        <begin position="776"/>
        <end position="817"/>
    </location>
</feature>
<dbReference type="Pfam" id="PF12473">
    <property type="entry name" value="DUF3694"/>
    <property type="match status" value="1"/>
</dbReference>
<keyword evidence="3" id="KW-1133">Transmembrane helix</keyword>
<keyword evidence="1" id="KW-0343">GTPase activation</keyword>
<evidence type="ECO:0000256" key="1">
    <source>
        <dbReference type="ARBA" id="ARBA00022468"/>
    </source>
</evidence>
<evidence type="ECO:0000313" key="5">
    <source>
        <dbReference type="Ensembl" id="ENSEBUP00000018362.1"/>
    </source>
</evidence>